<dbReference type="Proteomes" id="UP001366166">
    <property type="component" value="Chromosome"/>
</dbReference>
<keyword evidence="5" id="KW-0378">Hydrolase</keyword>
<proteinExistence type="inferred from homology"/>
<dbReference type="Pfam" id="PF13541">
    <property type="entry name" value="ChlI"/>
    <property type="match status" value="1"/>
</dbReference>
<comment type="similarity">
    <text evidence="1">Belongs to the Mg-chelatase subunits D/I family. ComM subfamily.</text>
</comment>
<dbReference type="GO" id="GO:0005524">
    <property type="term" value="F:ATP binding"/>
    <property type="evidence" value="ECO:0007669"/>
    <property type="project" value="UniProtKB-KW"/>
</dbReference>
<dbReference type="RefSeq" id="WP_338601307.1">
    <property type="nucleotide sequence ID" value="NZ_AP028679.1"/>
</dbReference>
<keyword evidence="2" id="KW-0547">Nucleotide-binding</keyword>
<evidence type="ECO:0000256" key="2">
    <source>
        <dbReference type="ARBA" id="ARBA00022741"/>
    </source>
</evidence>
<dbReference type="SUPFAM" id="SSF54211">
    <property type="entry name" value="Ribosomal protein S5 domain 2-like"/>
    <property type="match status" value="1"/>
</dbReference>
<dbReference type="Gene3D" id="3.40.50.300">
    <property type="entry name" value="P-loop containing nucleotide triphosphate hydrolases"/>
    <property type="match status" value="1"/>
</dbReference>
<evidence type="ECO:0000256" key="3">
    <source>
        <dbReference type="ARBA" id="ARBA00022840"/>
    </source>
</evidence>
<dbReference type="InterPro" id="IPR003593">
    <property type="entry name" value="AAA+_ATPase"/>
</dbReference>
<dbReference type="GO" id="GO:0006508">
    <property type="term" value="P:proteolysis"/>
    <property type="evidence" value="ECO:0007669"/>
    <property type="project" value="UniProtKB-KW"/>
</dbReference>
<protein>
    <submittedName>
        <fullName evidence="5">ATP-dependent protease</fullName>
    </submittedName>
</protein>
<dbReference type="NCBIfam" id="TIGR00368">
    <property type="entry name" value="YifB family Mg chelatase-like AAA ATPase"/>
    <property type="match status" value="1"/>
</dbReference>
<keyword evidence="3" id="KW-0067">ATP-binding</keyword>
<dbReference type="SMART" id="SM00382">
    <property type="entry name" value="AAA"/>
    <property type="match status" value="1"/>
</dbReference>
<keyword evidence="6" id="KW-1185">Reference proteome</keyword>
<sequence>MLATVTSLAVLGVRAYPVQVEVDLAPGLPAFNTVGLPDGAVRESKERVRAALANSGFYLPVNRITVNLAPADIKKEGAAFDLPMALGILAASGAVPAEALLGLGVVGELALDGAIRPVRGVLPMAARARALGLKALLVPEANGPEAAVVEGLRVYTVGRLDQAASHLLGREELPQAQADPALLALGQDSHGLDLNEVRGQEHVKRALTIAAAGGHNVMMVGPPGSGKTMLARRLPGILPPLSFEEALQVTQVASVAGTLSSGQALVTARPFRSPHHTISDAGLIGGGTIPRPGEVSLAHQGVLFLDELPEFKKSVLEVLRQPLESGVVTITRAAATVDFPARVMLVAAMNPCPCGYYGDPKRQCTCAPQQVRNYFNRVSGPLLDRIDIQVQVPAVPFKELAADTAGPPSATVREQVVTARERQAARLEGSGVFCNAQMGTALTRKYCRLSNAGLSLLEKAMERLGLSARAYGRIHKIARTIADLEGSETIELQHLSEAIGYRSLDRNIA</sequence>
<dbReference type="Gene3D" id="3.30.230.10">
    <property type="match status" value="1"/>
</dbReference>
<reference evidence="6" key="1">
    <citation type="journal article" date="2023" name="Arch. Microbiol.">
        <title>Desulfoferula mesophilus gen. nov. sp. nov., a mesophilic sulfate-reducing bacterium isolated from a brackish lake sediment.</title>
        <authorList>
            <person name="Watanabe T."/>
            <person name="Yabe T."/>
            <person name="Tsuji J.M."/>
            <person name="Fukui M."/>
        </authorList>
    </citation>
    <scope>NUCLEOTIDE SEQUENCE [LARGE SCALE GENOMIC DNA]</scope>
    <source>
        <strain evidence="6">12FAK</strain>
    </source>
</reference>
<dbReference type="PANTHER" id="PTHR32039:SF7">
    <property type="entry name" value="COMPETENCE PROTEIN COMM"/>
    <property type="match status" value="1"/>
</dbReference>
<dbReference type="GO" id="GO:0008233">
    <property type="term" value="F:peptidase activity"/>
    <property type="evidence" value="ECO:0007669"/>
    <property type="project" value="UniProtKB-KW"/>
</dbReference>
<evidence type="ECO:0000313" key="6">
    <source>
        <dbReference type="Proteomes" id="UP001366166"/>
    </source>
</evidence>
<dbReference type="InterPro" id="IPR001208">
    <property type="entry name" value="MCM_dom"/>
</dbReference>
<dbReference type="InterPro" id="IPR014721">
    <property type="entry name" value="Ribsml_uS5_D2-typ_fold_subgr"/>
</dbReference>
<dbReference type="GO" id="GO:0003677">
    <property type="term" value="F:DNA binding"/>
    <property type="evidence" value="ECO:0007669"/>
    <property type="project" value="InterPro"/>
</dbReference>
<gene>
    <name evidence="5" type="primary">comM</name>
    <name evidence="5" type="ORF">FAK_31070</name>
</gene>
<evidence type="ECO:0000256" key="1">
    <source>
        <dbReference type="ARBA" id="ARBA00006354"/>
    </source>
</evidence>
<dbReference type="Pfam" id="PF13335">
    <property type="entry name" value="Mg_chelatase_C"/>
    <property type="match status" value="1"/>
</dbReference>
<dbReference type="InterPro" id="IPR025158">
    <property type="entry name" value="Mg_chelat-rel_C"/>
</dbReference>
<dbReference type="PANTHER" id="PTHR32039">
    <property type="entry name" value="MAGNESIUM-CHELATASE SUBUNIT CHLI"/>
    <property type="match status" value="1"/>
</dbReference>
<dbReference type="InterPro" id="IPR020568">
    <property type="entry name" value="Ribosomal_Su5_D2-typ_SF"/>
</dbReference>
<dbReference type="InterPro" id="IPR000523">
    <property type="entry name" value="Mg_chelatse_chII-like_cat_dom"/>
</dbReference>
<dbReference type="Pfam" id="PF01078">
    <property type="entry name" value="Mg_chelatase"/>
    <property type="match status" value="1"/>
</dbReference>
<dbReference type="EMBL" id="AP028679">
    <property type="protein sequence ID" value="BEQ16041.1"/>
    <property type="molecule type" value="Genomic_DNA"/>
</dbReference>
<dbReference type="AlphaFoldDB" id="A0AAU9EZP1"/>
<keyword evidence="5" id="KW-0645">Protease</keyword>
<dbReference type="PRINTS" id="PR01657">
    <property type="entry name" value="MCMFAMILY"/>
</dbReference>
<dbReference type="InterPro" id="IPR004482">
    <property type="entry name" value="Mg_chelat-rel"/>
</dbReference>
<organism evidence="5 6">
    <name type="scientific">Desulfoferula mesophila</name>
    <dbReference type="NCBI Taxonomy" id="3058419"/>
    <lineage>
        <taxon>Bacteria</taxon>
        <taxon>Pseudomonadati</taxon>
        <taxon>Thermodesulfobacteriota</taxon>
        <taxon>Desulfarculia</taxon>
        <taxon>Desulfarculales</taxon>
        <taxon>Desulfarculaceae</taxon>
        <taxon>Desulfoferula</taxon>
    </lineage>
</organism>
<dbReference type="InterPro" id="IPR027417">
    <property type="entry name" value="P-loop_NTPase"/>
</dbReference>
<dbReference type="SUPFAM" id="SSF52540">
    <property type="entry name" value="P-loop containing nucleoside triphosphate hydrolases"/>
    <property type="match status" value="1"/>
</dbReference>
<feature type="domain" description="AAA+ ATPase" evidence="4">
    <location>
        <begin position="213"/>
        <end position="396"/>
    </location>
</feature>
<dbReference type="KEGG" id="dmp:FAK_31070"/>
<evidence type="ECO:0000313" key="5">
    <source>
        <dbReference type="EMBL" id="BEQ16041.1"/>
    </source>
</evidence>
<dbReference type="InterPro" id="IPR045006">
    <property type="entry name" value="CHLI-like"/>
</dbReference>
<name>A0AAU9EZP1_9BACT</name>
<accession>A0AAU9EZP1</accession>
<evidence type="ECO:0000259" key="4">
    <source>
        <dbReference type="SMART" id="SM00382"/>
    </source>
</evidence>